<feature type="compositionally biased region" description="Polar residues" evidence="1">
    <location>
        <begin position="271"/>
        <end position="283"/>
    </location>
</feature>
<accession>A0A1E3BS83</accession>
<dbReference type="Proteomes" id="UP000094569">
    <property type="component" value="Unassembled WGS sequence"/>
</dbReference>
<comment type="caution">
    <text evidence="2">The sequence shown here is derived from an EMBL/GenBank/DDBJ whole genome shotgun (WGS) entry which is preliminary data.</text>
</comment>
<organism evidence="2 3">
    <name type="scientific">Aspergillus cristatus</name>
    <name type="common">Chinese Fuzhuan brick tea-fermentation fungus</name>
    <name type="synonym">Eurotium cristatum</name>
    <dbReference type="NCBI Taxonomy" id="573508"/>
    <lineage>
        <taxon>Eukaryota</taxon>
        <taxon>Fungi</taxon>
        <taxon>Dikarya</taxon>
        <taxon>Ascomycota</taxon>
        <taxon>Pezizomycotina</taxon>
        <taxon>Eurotiomycetes</taxon>
        <taxon>Eurotiomycetidae</taxon>
        <taxon>Eurotiales</taxon>
        <taxon>Aspergillaceae</taxon>
        <taxon>Aspergillus</taxon>
        <taxon>Aspergillus subgen. Aspergillus</taxon>
    </lineage>
</organism>
<sequence>MAVRRSARLRARSSEEPEPQTEPVPQTHNNENATNNETKLPPVMEHDEPQPTEPVQKTPVRNSTVNKTPNKTPKSEKKPSENKTPTSTATTRPPMGEMHPSKVHQSTTKKVDSGLILGFNPVKKDANGKVVKDTVVENTPTKAKASPASQYGTPGFEFKFACQESELSDEAKKLMESVREDVARIKAQMIQDKQSQEESGDNTRECDRRIAQPKGRAGRYDDAHMAEFKKMDSIAGHASAFRAAPGRFKPVDATKTLKRTKSKARLDEPESQNNSPSKATPSKATPCKPSPAPAAGAKRVKHDKTDDASTRRPSKEDAPATTAPATTAPATTPRRTIDPLRRRTAVRSSLMTPTRSSMACASSASVKPPKKPSMIPGPTQSPVSKPLAAPRTPQTEFNPRLKTNLPSFANLKSILRRREPLFSKDPAKIAAGTHSAAPDFTPDLLFSGVHGEGDKEDVAQTPSPKKRVGFSPSVKSPNDLPPASPSPSKIPTSTCPASDITYPTLPALTPEKAATSNPGTPSIRHVRPSTVTEDKSLIPEVPGVMHGINNKKRHRVEPDEADTENVPPADSTTNANASDERSAKRVKPNTPVKRHQRPTPSPVKARTGTPLRSASKVSRPSGTPGSVSRTGTGTGTPGSVRKNRFMTSSRLNMLAQPKHR</sequence>
<protein>
    <recommendedName>
        <fullName evidence="4">Erythromycin esterase</fullName>
    </recommendedName>
</protein>
<evidence type="ECO:0000256" key="1">
    <source>
        <dbReference type="SAM" id="MobiDB-lite"/>
    </source>
</evidence>
<feature type="compositionally biased region" description="Low complexity" evidence="1">
    <location>
        <begin position="21"/>
        <end position="38"/>
    </location>
</feature>
<feature type="region of interest" description="Disordered" evidence="1">
    <location>
        <begin position="1"/>
        <end position="112"/>
    </location>
</feature>
<feature type="compositionally biased region" description="Polar residues" evidence="1">
    <location>
        <begin position="610"/>
        <end position="620"/>
    </location>
</feature>
<feature type="region of interest" description="Disordered" evidence="1">
    <location>
        <begin position="432"/>
        <end position="660"/>
    </location>
</feature>
<proteinExistence type="predicted"/>
<gene>
    <name evidence="2" type="ORF">SI65_01413</name>
</gene>
<feature type="compositionally biased region" description="Basic residues" evidence="1">
    <location>
        <begin position="1"/>
        <end position="11"/>
    </location>
</feature>
<evidence type="ECO:0008006" key="4">
    <source>
        <dbReference type="Google" id="ProtNLM"/>
    </source>
</evidence>
<feature type="region of interest" description="Disordered" evidence="1">
    <location>
        <begin position="189"/>
        <end position="223"/>
    </location>
</feature>
<feature type="compositionally biased region" description="Basic and acidic residues" evidence="1">
    <location>
        <begin position="303"/>
        <end position="318"/>
    </location>
</feature>
<dbReference type="EMBL" id="JXNT01000001">
    <property type="protein sequence ID" value="ODM23824.1"/>
    <property type="molecule type" value="Genomic_DNA"/>
</dbReference>
<keyword evidence="3" id="KW-1185">Reference proteome</keyword>
<evidence type="ECO:0000313" key="2">
    <source>
        <dbReference type="EMBL" id="ODM23824.1"/>
    </source>
</evidence>
<dbReference type="STRING" id="573508.A0A1E3BS83"/>
<dbReference type="OrthoDB" id="5204833at2759"/>
<feature type="compositionally biased region" description="Polar residues" evidence="1">
    <location>
        <begin position="346"/>
        <end position="357"/>
    </location>
</feature>
<feature type="compositionally biased region" description="Polar residues" evidence="1">
    <location>
        <begin position="486"/>
        <end position="496"/>
    </location>
</feature>
<feature type="compositionally biased region" description="Low complexity" evidence="1">
    <location>
        <begin position="621"/>
        <end position="631"/>
    </location>
</feature>
<feature type="region of interest" description="Disordered" evidence="1">
    <location>
        <begin position="240"/>
        <end position="404"/>
    </location>
</feature>
<reference evidence="2 3" key="1">
    <citation type="journal article" date="2016" name="BMC Genomics">
        <title>Comparative genomic and transcriptomic analyses of the Fuzhuan brick tea-fermentation fungus Aspergillus cristatus.</title>
        <authorList>
            <person name="Ge Y."/>
            <person name="Wang Y."/>
            <person name="Liu Y."/>
            <person name="Tan Y."/>
            <person name="Ren X."/>
            <person name="Zhang X."/>
            <person name="Hyde K.D."/>
            <person name="Liu Y."/>
            <person name="Liu Z."/>
        </authorList>
    </citation>
    <scope>NUCLEOTIDE SEQUENCE [LARGE SCALE GENOMIC DNA]</scope>
    <source>
        <strain evidence="2 3">GZAAS20.1005</strain>
    </source>
</reference>
<feature type="compositionally biased region" description="Polar residues" evidence="1">
    <location>
        <begin position="82"/>
        <end position="91"/>
    </location>
</feature>
<feature type="compositionally biased region" description="Basic residues" evidence="1">
    <location>
        <begin position="584"/>
        <end position="597"/>
    </location>
</feature>
<evidence type="ECO:0000313" key="3">
    <source>
        <dbReference type="Proteomes" id="UP000094569"/>
    </source>
</evidence>
<feature type="compositionally biased region" description="Basic and acidic residues" evidence="1">
    <location>
        <begin position="201"/>
        <end position="210"/>
    </location>
</feature>
<feature type="compositionally biased region" description="Polar residues" evidence="1">
    <location>
        <begin position="53"/>
        <end position="72"/>
    </location>
</feature>
<name>A0A1E3BS83_ASPCR</name>
<dbReference type="VEuPathDB" id="FungiDB:SI65_01413"/>
<dbReference type="AlphaFoldDB" id="A0A1E3BS83"/>
<feature type="compositionally biased region" description="Low complexity" evidence="1">
    <location>
        <begin position="319"/>
        <end position="333"/>
    </location>
</feature>